<feature type="compositionally biased region" description="Basic and acidic residues" evidence="1">
    <location>
        <begin position="169"/>
        <end position="178"/>
    </location>
</feature>
<keyword evidence="2" id="KW-0472">Membrane</keyword>
<dbReference type="InterPro" id="IPR001623">
    <property type="entry name" value="DnaJ_domain"/>
</dbReference>
<sequence length="304" mass="34394">MPGQPCLPLQAAPSLRFSPRHHNHAFIPTCRRAFHASARFLDSNGTLSNHYERLNVRHDASTAEIKKSFYSLSRKHHPDINRDDPNAADTFSKLSEAYKTLSDPARRATYDRDVLRLHQQHHAVHGVHRGSYHSTNPAGGRPPSGLSRRRGTFRGPPPSFYRSGGWGDQTEKRQKAHQESTGTNSSPSGAKSSANSSSNSSSSWENVWHAYNRYGSAAGANPYSKWDEVPHFDSAGHTRTHRRQDERRWERQRRAVDDDNVEFEPQMSLGGHFLMVAAILSATLIMPVVYLQFSRFSRRKKEVD</sequence>
<protein>
    <recommendedName>
        <fullName evidence="3">J domain-containing protein</fullName>
    </recommendedName>
</protein>
<organism evidence="4 5">
    <name type="scientific">Stachybotrys elegans</name>
    <dbReference type="NCBI Taxonomy" id="80388"/>
    <lineage>
        <taxon>Eukaryota</taxon>
        <taxon>Fungi</taxon>
        <taxon>Dikarya</taxon>
        <taxon>Ascomycota</taxon>
        <taxon>Pezizomycotina</taxon>
        <taxon>Sordariomycetes</taxon>
        <taxon>Hypocreomycetidae</taxon>
        <taxon>Hypocreales</taxon>
        <taxon>Stachybotryaceae</taxon>
        <taxon>Stachybotrys</taxon>
    </lineage>
</organism>
<dbReference type="Pfam" id="PF00226">
    <property type="entry name" value="DnaJ"/>
    <property type="match status" value="1"/>
</dbReference>
<dbReference type="Proteomes" id="UP000813444">
    <property type="component" value="Unassembled WGS sequence"/>
</dbReference>
<accession>A0A8K0WV11</accession>
<dbReference type="CDD" id="cd06257">
    <property type="entry name" value="DnaJ"/>
    <property type="match status" value="1"/>
</dbReference>
<feature type="compositionally biased region" description="Basic residues" evidence="1">
    <location>
        <begin position="122"/>
        <end position="131"/>
    </location>
</feature>
<dbReference type="PANTHER" id="PTHR44825">
    <property type="match status" value="1"/>
</dbReference>
<keyword evidence="5" id="KW-1185">Reference proteome</keyword>
<dbReference type="InterPro" id="IPR036869">
    <property type="entry name" value="J_dom_sf"/>
</dbReference>
<feature type="compositionally biased region" description="Low complexity" evidence="1">
    <location>
        <begin position="184"/>
        <end position="202"/>
    </location>
</feature>
<evidence type="ECO:0000313" key="5">
    <source>
        <dbReference type="Proteomes" id="UP000813444"/>
    </source>
</evidence>
<proteinExistence type="predicted"/>
<comment type="caution">
    <text evidence="4">The sequence shown here is derived from an EMBL/GenBank/DDBJ whole genome shotgun (WGS) entry which is preliminary data.</text>
</comment>
<feature type="domain" description="J" evidence="3">
    <location>
        <begin position="49"/>
        <end position="114"/>
    </location>
</feature>
<evidence type="ECO:0000259" key="3">
    <source>
        <dbReference type="PROSITE" id="PS50076"/>
    </source>
</evidence>
<dbReference type="PROSITE" id="PS50076">
    <property type="entry name" value="DNAJ_2"/>
    <property type="match status" value="1"/>
</dbReference>
<keyword evidence="2" id="KW-0812">Transmembrane</keyword>
<reference evidence="4" key="1">
    <citation type="journal article" date="2021" name="Nat. Commun.">
        <title>Genetic determinants of endophytism in the Arabidopsis root mycobiome.</title>
        <authorList>
            <person name="Mesny F."/>
            <person name="Miyauchi S."/>
            <person name="Thiergart T."/>
            <person name="Pickel B."/>
            <person name="Atanasova L."/>
            <person name="Karlsson M."/>
            <person name="Huettel B."/>
            <person name="Barry K.W."/>
            <person name="Haridas S."/>
            <person name="Chen C."/>
            <person name="Bauer D."/>
            <person name="Andreopoulos W."/>
            <person name="Pangilinan J."/>
            <person name="LaButti K."/>
            <person name="Riley R."/>
            <person name="Lipzen A."/>
            <person name="Clum A."/>
            <person name="Drula E."/>
            <person name="Henrissat B."/>
            <person name="Kohler A."/>
            <person name="Grigoriev I.V."/>
            <person name="Martin F.M."/>
            <person name="Hacquard S."/>
        </authorList>
    </citation>
    <scope>NUCLEOTIDE SEQUENCE</scope>
    <source>
        <strain evidence="4">MPI-CAGE-CH-0235</strain>
    </source>
</reference>
<feature type="region of interest" description="Disordered" evidence="1">
    <location>
        <begin position="122"/>
        <end position="202"/>
    </location>
</feature>
<dbReference type="OrthoDB" id="10250354at2759"/>
<dbReference type="Gene3D" id="1.10.287.110">
    <property type="entry name" value="DnaJ domain"/>
    <property type="match status" value="1"/>
</dbReference>
<gene>
    <name evidence="4" type="ORF">B0I35DRAFT_127773</name>
</gene>
<dbReference type="SUPFAM" id="SSF46565">
    <property type="entry name" value="Chaperone J-domain"/>
    <property type="match status" value="1"/>
</dbReference>
<name>A0A8K0WV11_9HYPO</name>
<dbReference type="PRINTS" id="PR00625">
    <property type="entry name" value="JDOMAIN"/>
</dbReference>
<feature type="transmembrane region" description="Helical" evidence="2">
    <location>
        <begin position="269"/>
        <end position="291"/>
    </location>
</feature>
<evidence type="ECO:0000313" key="4">
    <source>
        <dbReference type="EMBL" id="KAH7326176.1"/>
    </source>
</evidence>
<keyword evidence="2" id="KW-1133">Transmembrane helix</keyword>
<dbReference type="EMBL" id="JAGPNK010000002">
    <property type="protein sequence ID" value="KAH7326176.1"/>
    <property type="molecule type" value="Genomic_DNA"/>
</dbReference>
<dbReference type="PANTHER" id="PTHR44825:SF1">
    <property type="entry name" value="DNAJ HOMOLOG SUBFAMILY C MEMBER 4"/>
    <property type="match status" value="1"/>
</dbReference>
<evidence type="ECO:0000256" key="1">
    <source>
        <dbReference type="SAM" id="MobiDB-lite"/>
    </source>
</evidence>
<dbReference type="InterPro" id="IPR052763">
    <property type="entry name" value="DnaJ_C4"/>
</dbReference>
<evidence type="ECO:0000256" key="2">
    <source>
        <dbReference type="SAM" id="Phobius"/>
    </source>
</evidence>
<dbReference type="AlphaFoldDB" id="A0A8K0WV11"/>
<dbReference type="SMART" id="SM00271">
    <property type="entry name" value="DnaJ"/>
    <property type="match status" value="1"/>
</dbReference>